<dbReference type="GO" id="GO:0006508">
    <property type="term" value="P:proteolysis"/>
    <property type="evidence" value="ECO:0007669"/>
    <property type="project" value="UniProtKB-KW"/>
</dbReference>
<keyword evidence="1" id="KW-0472">Membrane</keyword>
<accession>A0A6I4UY60</accession>
<sequence length="513" mass="54441">MIRRLAALFAFLALLSPIAATADPADIDAAARGVVRIVIVEHEGDSVIAVSHGTGFAVSPERIVTNSHVIQQAQDDPNLFIGIVPSDGEEAVYGRVVSVSQRNDLALIATTKAMNLPPLTISGNPETSSGVVTAVGYPMNVDRAQGLGMADIFQATPPVKATGSLAGRRPSRQFDTLLHTAPIARGNSGGPLVDECGRVIGVNSFGAESGSAEAEFYFAVSNRELLPFLRANGVTPQINAMPCRSLADVDAEERQRAQAAASAEEARARAEEQALARRRDEARRGVEFAILDERDNGLALAMLLVVIALGAGGFGWLAHEQEESRKGRIAAGVAVAALVAAAAAWFMRPPFTEVEERLADMLREEMAADETGAMPTPAAAGALVCTLDPARSRIVGAASETVPFEWSSDGCVNGRTQYGLQGGAWSRVFVPADESHVSVNRFDPATGEYRMERYLLSREELAQVRDARRAYEPPACSAGEDAAQELGARQAAILSLLPDQPNERLVYGCKAAE</sequence>
<gene>
    <name evidence="3" type="ORF">GRI75_14020</name>
</gene>
<dbReference type="AlphaFoldDB" id="A0A6I4UY60"/>
<dbReference type="RefSeq" id="WP_160747618.1">
    <property type="nucleotide sequence ID" value="NZ_WTYK01000010.1"/>
</dbReference>
<dbReference type="InterPro" id="IPR009003">
    <property type="entry name" value="Peptidase_S1_PA"/>
</dbReference>
<dbReference type="PANTHER" id="PTHR43019:SF23">
    <property type="entry name" value="PROTEASE DO-LIKE 5, CHLOROPLASTIC"/>
    <property type="match status" value="1"/>
</dbReference>
<keyword evidence="1" id="KW-1133">Transmembrane helix</keyword>
<keyword evidence="3" id="KW-0645">Protease</keyword>
<dbReference type="Pfam" id="PF13365">
    <property type="entry name" value="Trypsin_2"/>
    <property type="match status" value="1"/>
</dbReference>
<dbReference type="SUPFAM" id="SSF50494">
    <property type="entry name" value="Trypsin-like serine proteases"/>
    <property type="match status" value="1"/>
</dbReference>
<evidence type="ECO:0000256" key="1">
    <source>
        <dbReference type="SAM" id="Phobius"/>
    </source>
</evidence>
<dbReference type="Proteomes" id="UP000469159">
    <property type="component" value="Unassembled WGS sequence"/>
</dbReference>
<keyword evidence="3" id="KW-0378">Hydrolase</keyword>
<proteinExistence type="predicted"/>
<dbReference type="InterPro" id="IPR043504">
    <property type="entry name" value="Peptidase_S1_PA_chymotrypsin"/>
</dbReference>
<evidence type="ECO:0000313" key="3">
    <source>
        <dbReference type="EMBL" id="MXP42759.1"/>
    </source>
</evidence>
<keyword evidence="4" id="KW-1185">Reference proteome</keyword>
<dbReference type="InterPro" id="IPR001940">
    <property type="entry name" value="Peptidase_S1C"/>
</dbReference>
<feature type="chain" id="PRO_5026244263" evidence="2">
    <location>
        <begin position="23"/>
        <end position="513"/>
    </location>
</feature>
<evidence type="ECO:0000256" key="2">
    <source>
        <dbReference type="SAM" id="SignalP"/>
    </source>
</evidence>
<feature type="transmembrane region" description="Helical" evidence="1">
    <location>
        <begin position="329"/>
        <end position="347"/>
    </location>
</feature>
<dbReference type="PRINTS" id="PR00834">
    <property type="entry name" value="PROTEASES2C"/>
</dbReference>
<organism evidence="3 4">
    <name type="scientific">Croceibacterium soli</name>
    <dbReference type="NCBI Taxonomy" id="1739690"/>
    <lineage>
        <taxon>Bacteria</taxon>
        <taxon>Pseudomonadati</taxon>
        <taxon>Pseudomonadota</taxon>
        <taxon>Alphaproteobacteria</taxon>
        <taxon>Sphingomonadales</taxon>
        <taxon>Erythrobacteraceae</taxon>
        <taxon>Croceibacterium</taxon>
    </lineage>
</organism>
<dbReference type="EMBL" id="WTYK01000010">
    <property type="protein sequence ID" value="MXP42759.1"/>
    <property type="molecule type" value="Genomic_DNA"/>
</dbReference>
<dbReference type="GO" id="GO:0004252">
    <property type="term" value="F:serine-type endopeptidase activity"/>
    <property type="evidence" value="ECO:0007669"/>
    <property type="project" value="InterPro"/>
</dbReference>
<dbReference type="Gene3D" id="2.40.10.10">
    <property type="entry name" value="Trypsin-like serine proteases"/>
    <property type="match status" value="2"/>
</dbReference>
<feature type="signal peptide" evidence="2">
    <location>
        <begin position="1"/>
        <end position="22"/>
    </location>
</feature>
<dbReference type="OrthoDB" id="9766361at2"/>
<evidence type="ECO:0000313" key="4">
    <source>
        <dbReference type="Proteomes" id="UP000469159"/>
    </source>
</evidence>
<feature type="transmembrane region" description="Helical" evidence="1">
    <location>
        <begin position="298"/>
        <end position="317"/>
    </location>
</feature>
<name>A0A6I4UY60_9SPHN</name>
<protein>
    <submittedName>
        <fullName evidence="3">Trypsin-like serine protease</fullName>
    </submittedName>
</protein>
<comment type="caution">
    <text evidence="3">The sequence shown here is derived from an EMBL/GenBank/DDBJ whole genome shotgun (WGS) entry which is preliminary data.</text>
</comment>
<keyword evidence="2" id="KW-0732">Signal</keyword>
<dbReference type="PANTHER" id="PTHR43019">
    <property type="entry name" value="SERINE ENDOPROTEASE DEGS"/>
    <property type="match status" value="1"/>
</dbReference>
<keyword evidence="1" id="KW-0812">Transmembrane</keyword>
<reference evidence="3 4" key="1">
    <citation type="submission" date="2019-12" db="EMBL/GenBank/DDBJ databases">
        <title>Genomic-based taxomic classification of the family Erythrobacteraceae.</title>
        <authorList>
            <person name="Xu L."/>
        </authorList>
    </citation>
    <scope>NUCLEOTIDE SEQUENCE [LARGE SCALE GENOMIC DNA]</scope>
    <source>
        <strain evidence="3 4">MCCC 1K02066</strain>
    </source>
</reference>